<accession>C5CHE5</accession>
<organism evidence="1 2">
    <name type="scientific">Kosmotoga olearia (strain ATCC BAA-1733 / DSM 21960 / TBF 19.5.1)</name>
    <dbReference type="NCBI Taxonomy" id="521045"/>
    <lineage>
        <taxon>Bacteria</taxon>
        <taxon>Thermotogati</taxon>
        <taxon>Thermotogota</taxon>
        <taxon>Thermotogae</taxon>
        <taxon>Kosmotogales</taxon>
        <taxon>Kosmotogaceae</taxon>
        <taxon>Kosmotoga</taxon>
    </lineage>
</organism>
<protein>
    <submittedName>
        <fullName evidence="1">Uncharacterized protein</fullName>
    </submittedName>
</protein>
<proteinExistence type="predicted"/>
<dbReference type="KEGG" id="kol:Kole_0053"/>
<sequence length="1266" mass="147419">MSLFSLEIKDLTNLGPDRAVSFFRKLLWAEALQVGISRNMIDVPENINVPDGGIDAIIRDANPTSDEVIPQGLTGFQIKSSDLCPSRCKQELHINGDIHNDLKPEIKQILESDGTYVLVLFADITTQQKRKREEAIKQELEEFGYRNPKIRIYTASQIIEFANRFPAVICYLKPHITSCMPYELWHKNFDVSNPYTFVVDPEREKIINDIRELIRSAKSTTIIRIEGLSGIGKTRLIFEALSPNDLKNKVIYFKSSEDFKNSTLFNQFKIDENLDAIIVVDECSSSDHDIFKNSFVNVGKRITLITLSHEISNYNSSFPTHYWKLEPLSQEKIKELLSEEFRGLPREAIDRISVFSGGCPRIAVLIANNYATVPTSYQGDFLFISDESLVNRLIAGRMDTNSERFKITKRVLMGLSLFEKIGYRDKVVEESKWLAEYLRIDWIEFQEIIAEQKKRGIVQGEHYIYITPFVLAVHLLKEWWEIYGNDFNLENFVGSFPDKFSKDMFERFISRFPYISSTSQGKKTIEKLLSSNGIFSDGSLFKTEIGGKLFLKLTEADPKAALERLKRTIGRWNKKELLEFITGRRYVIHALEKIVVWRDFFQDAARLLLALGEAENDSYANNASGVFASLFSPAPAPVAPTEASLTERLPVLEEAINSSSKERKRLALKAFEKALQSTNFLRMVEAEYQGGKPLPKLWKPKDLNEIIKYYKQVWKNLEEHLEVLEEDLREEGVEILLSSIRGLSVIHPELDEMARATINKMSSIPWIEKEKLIEVVSQILHYERSKMDEDTYVKWNKLKDNLIGSDFSSLLKRFVSMNLLEDYLMDSDRYNTKWVEINIDKLVKKCLENPDLLESEYEWLLTEKAKRGYLFGYRMGIKDINLIFLEKLIEKYKKINAINANVSMQVFGGYLNAMYEKDSALWEEKIEELSNDQLFRKFIPELTALSGMTTKIALNILNLAKNGYIEIEAFRVFQYRSVIESMSQKIFNEWIKFLLSDKTHKGALIALELFYSYYHDKKEVPYKLTLSILLHPVFWNNPKNVLHYQMIDYYWKEIALKLVDQYPDTVEKIAEQVTKYLGNAKSITVKTHFVVQEVLYELSIREPKSIWRIISKYLGPPIDERAFYLNEWLRGKKWDGTKGKGALDLFDPEDIWNWVNEDVEMRSRYLATFIPPFLFHSEKKVCLAREMLARYGDRKEVRRNFSANFASEAWSSSSSLHYKKVKEELLEFGKKETNKNVLIWIEEYVDWLDESIEYTKIEEERRGWNE</sequence>
<dbReference type="AlphaFoldDB" id="C5CHE5"/>
<evidence type="ECO:0000313" key="2">
    <source>
        <dbReference type="Proteomes" id="UP000002382"/>
    </source>
</evidence>
<dbReference type="SUPFAM" id="SSF52540">
    <property type="entry name" value="P-loop containing nucleoside triphosphate hydrolases"/>
    <property type="match status" value="1"/>
</dbReference>
<dbReference type="InterPro" id="IPR027417">
    <property type="entry name" value="P-loop_NTPase"/>
</dbReference>
<dbReference type="Proteomes" id="UP000002382">
    <property type="component" value="Chromosome"/>
</dbReference>
<evidence type="ECO:0000313" key="1">
    <source>
        <dbReference type="EMBL" id="ACR78782.1"/>
    </source>
</evidence>
<name>C5CHE5_KOSOT</name>
<keyword evidence="2" id="KW-1185">Reference proteome</keyword>
<reference evidence="1 2" key="2">
    <citation type="journal article" date="2011" name="J. Bacteriol.">
        <title>Genome Sequence of Kosmotoga olearia Strain TBF 19.5.1, a Thermophilic Bacterium with a Wide Growth Temperature Range, Isolated from the Troll B Oil Platform in the North Sea.</title>
        <authorList>
            <person name="Swithers K.S."/>
            <person name="Dipippo J.L."/>
            <person name="Bruce D.C."/>
            <person name="Detter C."/>
            <person name="Tapia R."/>
            <person name="Han S."/>
            <person name="Goodwin L.A."/>
            <person name="Han J."/>
            <person name="Woyke T."/>
            <person name="Pitluck S."/>
            <person name="Pennacchio L."/>
            <person name="Nolan M."/>
            <person name="Mikhailova N."/>
            <person name="Land M.L."/>
            <person name="Nesbo C.L."/>
            <person name="Gogarten J.P."/>
            <person name="Noll K.M."/>
        </authorList>
    </citation>
    <scope>NUCLEOTIDE SEQUENCE [LARGE SCALE GENOMIC DNA]</scope>
    <source>
        <strain evidence="2">ATCC BAA-1733 / DSM 21960 / TBF 19.5.1</strain>
    </source>
</reference>
<dbReference type="OrthoDB" id="556502at2"/>
<gene>
    <name evidence="1" type="ordered locus">Kole_0053</name>
</gene>
<dbReference type="HOGENOM" id="CLU_006579_1_0_0"/>
<reference evidence="1 2" key="1">
    <citation type="submission" date="2009-06" db="EMBL/GenBank/DDBJ databases">
        <title>Complete sequence of Thermotogales bacterium TBF 19.5.1.</title>
        <authorList>
            <consortium name="US DOE Joint Genome Institute"/>
            <person name="Lucas S."/>
            <person name="Copeland A."/>
            <person name="Lapidus A."/>
            <person name="Glavina del Rio T."/>
            <person name="Tice H."/>
            <person name="Bruce D."/>
            <person name="Goodwin L."/>
            <person name="Pitluck S."/>
            <person name="Chertkov O."/>
            <person name="Brettin T."/>
            <person name="Detter J.C."/>
            <person name="Han C."/>
            <person name="Schmutz J."/>
            <person name="Larimer F."/>
            <person name="Land M."/>
            <person name="Hauser L."/>
            <person name="Kyrpides N."/>
            <person name="Ovchinnikova G."/>
            <person name="Noll K."/>
        </authorList>
    </citation>
    <scope>NUCLEOTIDE SEQUENCE [LARGE SCALE GENOMIC DNA]</scope>
    <source>
        <strain evidence="2">ATCC BAA-1733 / DSM 21960 / TBF 19.5.1</strain>
    </source>
</reference>
<dbReference type="STRING" id="521045.Kole_0053"/>
<dbReference type="eggNOG" id="ENOG502ZAA2">
    <property type="taxonomic scope" value="Bacteria"/>
</dbReference>
<dbReference type="RefSeq" id="WP_012744570.1">
    <property type="nucleotide sequence ID" value="NC_012785.1"/>
</dbReference>
<dbReference type="EMBL" id="CP001634">
    <property type="protein sequence ID" value="ACR78782.1"/>
    <property type="molecule type" value="Genomic_DNA"/>
</dbReference>